<comment type="subcellular location">
    <subcellularLocation>
        <location evidence="1 6">Cell membrane</location>
        <topology evidence="1 6">Multi-pass membrane protein</topology>
    </subcellularLocation>
</comment>
<keyword evidence="2 6" id="KW-1003">Cell membrane</keyword>
<dbReference type="AlphaFoldDB" id="A0A0R1ZLF4"/>
<name>A0A0R1ZLF4_9LACO</name>
<evidence type="ECO:0000256" key="1">
    <source>
        <dbReference type="ARBA" id="ARBA00004651"/>
    </source>
</evidence>
<evidence type="ECO:0000256" key="2">
    <source>
        <dbReference type="ARBA" id="ARBA00022475"/>
    </source>
</evidence>
<sequence>MFYFRLAATNIRAHKRIFVPFLLATTLLTVMNVVMLSVHADAGAIFANNSEGIQAVASEMFKYGAYVMMVFAVILAWYANSFLLKQRTKQLALYSVIGFGKRELRLMTAAELLICLIITLICGSVFGAAFSRLSYLALGKMLGVPANVAFGVNPVPIAEVAGIMALIFLWLMLLDANWLRRHRPLEMLQAVSAGEREPKTRWLMLILGVLTLGAGYAAAIGITNPLGALQWFFIAVVLVIIGTYFLFIAGSVFIFKRLRKNKKYYYQPAHFINVANMIHRMRQNGAGLASIAILATMTLVTIATTITLYRGVPQIVNTSNPADLQYLRFTTLDTGTQGKKGTLTPAKEKAQVAAAARKHHVTIKKRTVATVSGATPMKFTGKRLQLATNKDYNGMFGPKADMQTLSFMTAAHYNQMMGTHVKLGASDVLYGSTKDQTRSRIIVGTSTMRVLGKAAMPFATNIAATGTALLVLQNESAISAVIKQLAPKMKQADIDAMFAQMQTTVYLTLSGSQANQRALAKDIPGDSVQSAAVNRKEILQWMSAFLFMGILIGIMFILATALILYYKQVAEGLADAKRYKILQQVGLSEREVRRTINSQLLTLFYIPLIVAGLHTLVAAPFIQRVLTLFGIYDWWQFLATIGITLGIFAVVYVLMYKTTARVYYRIVK</sequence>
<dbReference type="Pfam" id="PF02687">
    <property type="entry name" value="FtsX"/>
    <property type="match status" value="1"/>
</dbReference>
<gene>
    <name evidence="8" type="ORF">FC18_GL001391</name>
</gene>
<accession>A0A0R1ZLF4</accession>
<dbReference type="InterPro" id="IPR052536">
    <property type="entry name" value="ABC-4_Integral_Memb_Prot"/>
</dbReference>
<dbReference type="GO" id="GO:0005886">
    <property type="term" value="C:plasma membrane"/>
    <property type="evidence" value="ECO:0007669"/>
    <property type="project" value="UniProtKB-SubCell"/>
</dbReference>
<dbReference type="Proteomes" id="UP000051679">
    <property type="component" value="Unassembled WGS sequence"/>
</dbReference>
<dbReference type="InterPro" id="IPR027022">
    <property type="entry name" value="ABC_permease_BceB-typ"/>
</dbReference>
<dbReference type="RefSeq" id="WP_056975715.1">
    <property type="nucleotide sequence ID" value="NZ_AYYO01000023.1"/>
</dbReference>
<organism evidence="8 9">
    <name type="scientific">Lacticaseibacillus sharpeae JCM 1186 = DSM 20505</name>
    <dbReference type="NCBI Taxonomy" id="1291052"/>
    <lineage>
        <taxon>Bacteria</taxon>
        <taxon>Bacillati</taxon>
        <taxon>Bacillota</taxon>
        <taxon>Bacilli</taxon>
        <taxon>Lactobacillales</taxon>
        <taxon>Lactobacillaceae</taxon>
        <taxon>Lacticaseibacillus</taxon>
    </lineage>
</organism>
<evidence type="ECO:0000256" key="4">
    <source>
        <dbReference type="ARBA" id="ARBA00022989"/>
    </source>
</evidence>
<evidence type="ECO:0000256" key="5">
    <source>
        <dbReference type="ARBA" id="ARBA00023136"/>
    </source>
</evidence>
<evidence type="ECO:0000313" key="9">
    <source>
        <dbReference type="Proteomes" id="UP000051679"/>
    </source>
</evidence>
<dbReference type="STRING" id="1291052.FC18_GL001391"/>
<evidence type="ECO:0000256" key="6">
    <source>
        <dbReference type="PIRNR" id="PIRNR018968"/>
    </source>
</evidence>
<feature type="transmembrane region" description="Helical" evidence="6">
    <location>
        <begin position="64"/>
        <end position="83"/>
    </location>
</feature>
<feature type="transmembrane region" description="Helical" evidence="6">
    <location>
        <begin position="104"/>
        <end position="130"/>
    </location>
</feature>
<keyword evidence="3 6" id="KW-0812">Transmembrane</keyword>
<feature type="domain" description="ABC3 transporter permease C-terminal" evidence="7">
    <location>
        <begin position="65"/>
        <end position="176"/>
    </location>
</feature>
<keyword evidence="9" id="KW-1185">Reference proteome</keyword>
<keyword evidence="6" id="KW-0813">Transport</keyword>
<dbReference type="PATRIC" id="fig|1291052.5.peg.1410"/>
<evidence type="ECO:0000259" key="7">
    <source>
        <dbReference type="Pfam" id="PF02687"/>
    </source>
</evidence>
<feature type="transmembrane region" description="Helical" evidence="6">
    <location>
        <begin position="228"/>
        <end position="255"/>
    </location>
</feature>
<comment type="caution">
    <text evidence="8">The sequence shown here is derived from an EMBL/GenBank/DDBJ whole genome shotgun (WGS) entry which is preliminary data.</text>
</comment>
<feature type="transmembrane region" description="Helical" evidence="6">
    <location>
        <begin position="202"/>
        <end position="222"/>
    </location>
</feature>
<evidence type="ECO:0000256" key="3">
    <source>
        <dbReference type="ARBA" id="ARBA00022692"/>
    </source>
</evidence>
<protein>
    <submittedName>
        <fullName evidence="8">ABC-type antimicrobial peptide transport system, permease component</fullName>
    </submittedName>
</protein>
<feature type="transmembrane region" description="Helical" evidence="6">
    <location>
        <begin position="541"/>
        <end position="566"/>
    </location>
</feature>
<dbReference type="PANTHER" id="PTHR46795">
    <property type="entry name" value="ABC TRANSPORTER PERMEASE-RELATED-RELATED"/>
    <property type="match status" value="1"/>
</dbReference>
<feature type="transmembrane region" description="Helical" evidence="6">
    <location>
        <begin position="286"/>
        <end position="309"/>
    </location>
</feature>
<reference evidence="8 9" key="1">
    <citation type="journal article" date="2015" name="Genome Announc.">
        <title>Expanding the biotechnology potential of lactobacilli through comparative genomics of 213 strains and associated genera.</title>
        <authorList>
            <person name="Sun Z."/>
            <person name="Harris H.M."/>
            <person name="McCann A."/>
            <person name="Guo C."/>
            <person name="Argimon S."/>
            <person name="Zhang W."/>
            <person name="Yang X."/>
            <person name="Jeffery I.B."/>
            <person name="Cooney J.C."/>
            <person name="Kagawa T.F."/>
            <person name="Liu W."/>
            <person name="Song Y."/>
            <person name="Salvetti E."/>
            <person name="Wrobel A."/>
            <person name="Rasinkangas P."/>
            <person name="Parkhill J."/>
            <person name="Rea M.C."/>
            <person name="O'Sullivan O."/>
            <person name="Ritari J."/>
            <person name="Douillard F.P."/>
            <person name="Paul Ross R."/>
            <person name="Yang R."/>
            <person name="Briner A.E."/>
            <person name="Felis G.E."/>
            <person name="de Vos W.M."/>
            <person name="Barrangou R."/>
            <person name="Klaenhammer T.R."/>
            <person name="Caufield P.W."/>
            <person name="Cui Y."/>
            <person name="Zhang H."/>
            <person name="O'Toole P.W."/>
        </authorList>
    </citation>
    <scope>NUCLEOTIDE SEQUENCE [LARGE SCALE GENOMIC DNA]</scope>
    <source>
        <strain evidence="8 9">DSM 20505</strain>
    </source>
</reference>
<proteinExistence type="inferred from homology"/>
<feature type="transmembrane region" description="Helical" evidence="6">
    <location>
        <begin position="600"/>
        <end position="622"/>
    </location>
</feature>
<dbReference type="OrthoDB" id="1705903at2"/>
<dbReference type="PANTHER" id="PTHR46795:SF3">
    <property type="entry name" value="ABC TRANSPORTER PERMEASE"/>
    <property type="match status" value="1"/>
</dbReference>
<keyword evidence="4 6" id="KW-1133">Transmembrane helix</keyword>
<dbReference type="PIRSF" id="PIRSF018968">
    <property type="entry name" value="ABC_permease_BceB"/>
    <property type="match status" value="1"/>
</dbReference>
<feature type="transmembrane region" description="Helical" evidence="6">
    <location>
        <begin position="634"/>
        <end position="655"/>
    </location>
</feature>
<evidence type="ECO:0000313" key="8">
    <source>
        <dbReference type="EMBL" id="KRM55359.1"/>
    </source>
</evidence>
<keyword evidence="5 6" id="KW-0472">Membrane</keyword>
<feature type="transmembrane region" description="Helical" evidence="6">
    <location>
        <begin position="150"/>
        <end position="173"/>
    </location>
</feature>
<comment type="similarity">
    <text evidence="6">Belongs to the ABC-4 integral membrane protein family.</text>
</comment>
<dbReference type="InterPro" id="IPR003838">
    <property type="entry name" value="ABC3_permease_C"/>
</dbReference>
<dbReference type="EMBL" id="AYYO01000023">
    <property type="protein sequence ID" value="KRM55359.1"/>
    <property type="molecule type" value="Genomic_DNA"/>
</dbReference>
<dbReference type="GO" id="GO:0055085">
    <property type="term" value="P:transmembrane transport"/>
    <property type="evidence" value="ECO:0007669"/>
    <property type="project" value="UniProtKB-UniRule"/>
</dbReference>